<dbReference type="SUPFAM" id="SSF51206">
    <property type="entry name" value="cAMP-binding domain-like"/>
    <property type="match status" value="1"/>
</dbReference>
<evidence type="ECO:0000313" key="2">
    <source>
        <dbReference type="Proteomes" id="UP001499988"/>
    </source>
</evidence>
<dbReference type="InterPro" id="IPR014710">
    <property type="entry name" value="RmlC-like_jellyroll"/>
</dbReference>
<dbReference type="EMBL" id="BAABJZ010000094">
    <property type="protein sequence ID" value="GAA4894956.1"/>
    <property type="molecule type" value="Genomic_DNA"/>
</dbReference>
<dbReference type="Proteomes" id="UP001499988">
    <property type="component" value="Unassembled WGS sequence"/>
</dbReference>
<evidence type="ECO:0000313" key="1">
    <source>
        <dbReference type="EMBL" id="GAA4894956.1"/>
    </source>
</evidence>
<evidence type="ECO:0008006" key="3">
    <source>
        <dbReference type="Google" id="ProtNLM"/>
    </source>
</evidence>
<sequence length="252" mass="28888">MAGLSWQQQLIRCGCDADDVTEVERAGKWVELAEGEIFGMHNAYRGLIQLEQGCLAREYTLMDGRDGISYLFLSGMVFELERNELFYYLPLHYRCLTPVRFRLIPSEALKRLKAQSQGVQRYARAHSQFVASQLEELAMLRQMLSKRDFVYLALLLMHDAFANRGLHAIPFSDDMLCRITGTTRQYFNGLMRDLVSKGLVQKSYCSLSVIDIDGVRALMTDDYYGEYVVRHQFFNAQGRIAEPPRALEGGWG</sequence>
<dbReference type="RefSeq" id="WP_345336276.1">
    <property type="nucleotide sequence ID" value="NZ_BAABJZ010000094.1"/>
</dbReference>
<protein>
    <recommendedName>
        <fullName evidence="3">cAMP-binding domain of CRP or a regulatory subunit of cAMP-dependent protein kinases</fullName>
    </recommendedName>
</protein>
<proteinExistence type="predicted"/>
<dbReference type="SUPFAM" id="SSF46785">
    <property type="entry name" value="Winged helix' DNA-binding domain"/>
    <property type="match status" value="1"/>
</dbReference>
<accession>A0ABP9F8B2</accession>
<dbReference type="Gene3D" id="2.60.120.10">
    <property type="entry name" value="Jelly Rolls"/>
    <property type="match status" value="1"/>
</dbReference>
<organism evidence="1 2">
    <name type="scientific">Ferrimonas pelagia</name>
    <dbReference type="NCBI Taxonomy" id="1177826"/>
    <lineage>
        <taxon>Bacteria</taxon>
        <taxon>Pseudomonadati</taxon>
        <taxon>Pseudomonadota</taxon>
        <taxon>Gammaproteobacteria</taxon>
        <taxon>Alteromonadales</taxon>
        <taxon>Ferrimonadaceae</taxon>
        <taxon>Ferrimonas</taxon>
    </lineage>
</organism>
<dbReference type="InterPro" id="IPR036390">
    <property type="entry name" value="WH_DNA-bd_sf"/>
</dbReference>
<name>A0ABP9F8B2_9GAMM</name>
<comment type="caution">
    <text evidence="1">The sequence shown here is derived from an EMBL/GenBank/DDBJ whole genome shotgun (WGS) entry which is preliminary data.</text>
</comment>
<dbReference type="InterPro" id="IPR018490">
    <property type="entry name" value="cNMP-bd_dom_sf"/>
</dbReference>
<gene>
    <name evidence="1" type="ORF">GCM10023333_30190</name>
</gene>
<reference evidence="2" key="1">
    <citation type="journal article" date="2019" name="Int. J. Syst. Evol. Microbiol.">
        <title>The Global Catalogue of Microorganisms (GCM) 10K type strain sequencing project: providing services to taxonomists for standard genome sequencing and annotation.</title>
        <authorList>
            <consortium name="The Broad Institute Genomics Platform"/>
            <consortium name="The Broad Institute Genome Sequencing Center for Infectious Disease"/>
            <person name="Wu L."/>
            <person name="Ma J."/>
        </authorList>
    </citation>
    <scope>NUCLEOTIDE SEQUENCE [LARGE SCALE GENOMIC DNA]</scope>
    <source>
        <strain evidence="2">JCM 18401</strain>
    </source>
</reference>
<keyword evidence="2" id="KW-1185">Reference proteome</keyword>